<name>A0A9D1NLJ5_9BACT</name>
<dbReference type="GO" id="GO:0047617">
    <property type="term" value="F:fatty acyl-CoA hydrolase activity"/>
    <property type="evidence" value="ECO:0007669"/>
    <property type="project" value="TreeGrafter"/>
</dbReference>
<dbReference type="InterPro" id="IPR029069">
    <property type="entry name" value="HotDog_dom_sf"/>
</dbReference>
<evidence type="ECO:0000313" key="4">
    <source>
        <dbReference type="Proteomes" id="UP000886812"/>
    </source>
</evidence>
<sequence length="143" mass="16560">MNVPAEEKKTYARFVTEMRVRPDDIDLYCHVHASRYLDYVLAARLDQMERFYGMPMEEFAARGLGWFQRAMTINYKRPLAMGERFKVETGVVAFRRDGVVVSFKIFKENGRVSADGEGDYALIDMKTRRATAIPADVKEKYSL</sequence>
<evidence type="ECO:0000256" key="1">
    <source>
        <dbReference type="ARBA" id="ARBA00005953"/>
    </source>
</evidence>
<keyword evidence="2" id="KW-0378">Hydrolase</keyword>
<comment type="similarity">
    <text evidence="1">Belongs to the 4-hydroxybenzoyl-CoA thioesterase family.</text>
</comment>
<accession>A0A9D1NLJ5</accession>
<evidence type="ECO:0000313" key="3">
    <source>
        <dbReference type="EMBL" id="HIV04846.1"/>
    </source>
</evidence>
<reference evidence="3" key="2">
    <citation type="journal article" date="2021" name="PeerJ">
        <title>Extensive microbial diversity within the chicken gut microbiome revealed by metagenomics and culture.</title>
        <authorList>
            <person name="Gilroy R."/>
            <person name="Ravi A."/>
            <person name="Getino M."/>
            <person name="Pursley I."/>
            <person name="Horton D.L."/>
            <person name="Alikhan N.F."/>
            <person name="Baker D."/>
            <person name="Gharbi K."/>
            <person name="Hall N."/>
            <person name="Watson M."/>
            <person name="Adriaenssens E.M."/>
            <person name="Foster-Nyarko E."/>
            <person name="Jarju S."/>
            <person name="Secka A."/>
            <person name="Antonio M."/>
            <person name="Oren A."/>
            <person name="Chaudhuri R.R."/>
            <person name="La Ragione R."/>
            <person name="Hildebrand F."/>
            <person name="Pallen M.J."/>
        </authorList>
    </citation>
    <scope>NUCLEOTIDE SEQUENCE</scope>
    <source>
        <strain evidence="3">10669</strain>
    </source>
</reference>
<dbReference type="PANTHER" id="PTHR31793">
    <property type="entry name" value="4-HYDROXYBENZOYL-COA THIOESTERASE FAMILY MEMBER"/>
    <property type="match status" value="1"/>
</dbReference>
<organism evidence="3 4">
    <name type="scientific">Candidatus Spyradosoma merdigallinarum</name>
    <dbReference type="NCBI Taxonomy" id="2840950"/>
    <lineage>
        <taxon>Bacteria</taxon>
        <taxon>Pseudomonadati</taxon>
        <taxon>Verrucomicrobiota</taxon>
        <taxon>Opitutia</taxon>
        <taxon>Opitutia incertae sedis</taxon>
        <taxon>Candidatus Spyradosoma</taxon>
    </lineage>
</organism>
<dbReference type="PANTHER" id="PTHR31793:SF27">
    <property type="entry name" value="NOVEL THIOESTERASE SUPERFAMILY DOMAIN AND SAPOSIN A-TYPE DOMAIN CONTAINING PROTEIN (0610012H03RIK)"/>
    <property type="match status" value="1"/>
</dbReference>
<dbReference type="CDD" id="cd00586">
    <property type="entry name" value="4HBT"/>
    <property type="match status" value="1"/>
</dbReference>
<dbReference type="Pfam" id="PF13279">
    <property type="entry name" value="4HBT_2"/>
    <property type="match status" value="1"/>
</dbReference>
<gene>
    <name evidence="3" type="ORF">IAC75_06865</name>
</gene>
<proteinExistence type="inferred from homology"/>
<dbReference type="Gene3D" id="3.10.129.10">
    <property type="entry name" value="Hotdog Thioesterase"/>
    <property type="match status" value="1"/>
</dbReference>
<protein>
    <submittedName>
        <fullName evidence="3">Acyl-CoA thioesterase</fullName>
    </submittedName>
</protein>
<dbReference type="EMBL" id="DVOG01000182">
    <property type="protein sequence ID" value="HIV04846.1"/>
    <property type="molecule type" value="Genomic_DNA"/>
</dbReference>
<dbReference type="Proteomes" id="UP000886812">
    <property type="component" value="Unassembled WGS sequence"/>
</dbReference>
<comment type="caution">
    <text evidence="3">The sequence shown here is derived from an EMBL/GenBank/DDBJ whole genome shotgun (WGS) entry which is preliminary data.</text>
</comment>
<dbReference type="InterPro" id="IPR050563">
    <property type="entry name" value="4-hydroxybenzoyl-CoA_TE"/>
</dbReference>
<reference evidence="3" key="1">
    <citation type="submission" date="2020-10" db="EMBL/GenBank/DDBJ databases">
        <authorList>
            <person name="Gilroy R."/>
        </authorList>
    </citation>
    <scope>NUCLEOTIDE SEQUENCE</scope>
    <source>
        <strain evidence="3">10669</strain>
    </source>
</reference>
<dbReference type="AlphaFoldDB" id="A0A9D1NLJ5"/>
<dbReference type="SUPFAM" id="SSF54637">
    <property type="entry name" value="Thioesterase/thiol ester dehydrase-isomerase"/>
    <property type="match status" value="1"/>
</dbReference>
<evidence type="ECO:0000256" key="2">
    <source>
        <dbReference type="ARBA" id="ARBA00022801"/>
    </source>
</evidence>